<organism evidence="2 3">
    <name type="scientific">Prorocentrum cordatum</name>
    <dbReference type="NCBI Taxonomy" id="2364126"/>
    <lineage>
        <taxon>Eukaryota</taxon>
        <taxon>Sar</taxon>
        <taxon>Alveolata</taxon>
        <taxon>Dinophyceae</taxon>
        <taxon>Prorocentrales</taxon>
        <taxon>Prorocentraceae</taxon>
        <taxon>Prorocentrum</taxon>
    </lineage>
</organism>
<proteinExistence type="predicted"/>
<dbReference type="EMBL" id="CAUYUJ010014230">
    <property type="protein sequence ID" value="CAK0838526.1"/>
    <property type="molecule type" value="Genomic_DNA"/>
</dbReference>
<evidence type="ECO:0000313" key="3">
    <source>
        <dbReference type="Proteomes" id="UP001189429"/>
    </source>
</evidence>
<protein>
    <submittedName>
        <fullName evidence="2">Uncharacterized protein</fullName>
    </submittedName>
</protein>
<feature type="compositionally biased region" description="Basic and acidic residues" evidence="1">
    <location>
        <begin position="43"/>
        <end position="56"/>
    </location>
</feature>
<evidence type="ECO:0000313" key="2">
    <source>
        <dbReference type="EMBL" id="CAK0838526.1"/>
    </source>
</evidence>
<feature type="region of interest" description="Disordered" evidence="1">
    <location>
        <begin position="1"/>
        <end position="143"/>
    </location>
</feature>
<reference evidence="2" key="1">
    <citation type="submission" date="2023-10" db="EMBL/GenBank/DDBJ databases">
        <authorList>
            <person name="Chen Y."/>
            <person name="Shah S."/>
            <person name="Dougan E. K."/>
            <person name="Thang M."/>
            <person name="Chan C."/>
        </authorList>
    </citation>
    <scope>NUCLEOTIDE SEQUENCE [LARGE SCALE GENOMIC DNA]</scope>
</reference>
<name>A0ABN9T1U4_9DINO</name>
<dbReference type="Proteomes" id="UP001189429">
    <property type="component" value="Unassembled WGS sequence"/>
</dbReference>
<comment type="caution">
    <text evidence="2">The sequence shown here is derived from an EMBL/GenBank/DDBJ whole genome shotgun (WGS) entry which is preliminary data.</text>
</comment>
<feature type="region of interest" description="Disordered" evidence="1">
    <location>
        <begin position="180"/>
        <end position="202"/>
    </location>
</feature>
<keyword evidence="3" id="KW-1185">Reference proteome</keyword>
<feature type="non-terminal residue" evidence="2">
    <location>
        <position position="1"/>
    </location>
</feature>
<sequence>PSFCYSGHPHSGERADDSPGPGRGRAGGMQQAAWPGRAPPVGRSREARQPPARSERAMYPPVARQRRADDSAGVPRQQPVGSGAPRFPGGSPATSPRRLPRASSLPQLRGALAAHRRSGRGRAVGQPPRRKTSSMPGLGGGAAGRGRMAFEILHLRSRMACIYAPADSWQLRRAGSTALLVSPRDSEEGRGTPSDGLPRTRGTQSVILGAEGGGQAPGSQRRRVEFSPSFLNSARAATPYSSQYGVHPSFFNFDRDGAMRLTDSGIAENMRRKEQGLDPLMLDGAEAF</sequence>
<evidence type="ECO:0000256" key="1">
    <source>
        <dbReference type="SAM" id="MobiDB-lite"/>
    </source>
</evidence>
<accession>A0ABN9T1U4</accession>
<gene>
    <name evidence="2" type="ORF">PCOR1329_LOCUS34461</name>
</gene>